<evidence type="ECO:0000313" key="3">
    <source>
        <dbReference type="Proteomes" id="UP000293142"/>
    </source>
</evidence>
<comment type="caution">
    <text evidence="2">The sequence shown here is derived from an EMBL/GenBank/DDBJ whole genome shotgun (WGS) entry which is preliminary data.</text>
</comment>
<accession>A0A4V6MSH5</accession>
<proteinExistence type="predicted"/>
<feature type="region of interest" description="Disordered" evidence="1">
    <location>
        <begin position="1"/>
        <end position="32"/>
    </location>
</feature>
<dbReference type="InterPro" id="IPR050490">
    <property type="entry name" value="Bact_solute-bd_prot1"/>
</dbReference>
<dbReference type="Proteomes" id="UP000293142">
    <property type="component" value="Unassembled WGS sequence"/>
</dbReference>
<dbReference type="AlphaFoldDB" id="A0A4V6MSH5"/>
<organism evidence="2 3">
    <name type="scientific">Paenibacillus thalictri</name>
    <dbReference type="NCBI Taxonomy" id="2527873"/>
    <lineage>
        <taxon>Bacteria</taxon>
        <taxon>Bacillati</taxon>
        <taxon>Bacillota</taxon>
        <taxon>Bacilli</taxon>
        <taxon>Bacillales</taxon>
        <taxon>Paenibacillaceae</taxon>
        <taxon>Paenibacillus</taxon>
    </lineage>
</organism>
<protein>
    <submittedName>
        <fullName evidence="2">Extracellular solute-binding protein</fullName>
    </submittedName>
</protein>
<reference evidence="2 3" key="1">
    <citation type="submission" date="2019-02" db="EMBL/GenBank/DDBJ databases">
        <title>Paenibacillus sp. nov., isolated from surface-sterilized tissue of Thalictrum simplex L.</title>
        <authorList>
            <person name="Tuo L."/>
        </authorList>
    </citation>
    <scope>NUCLEOTIDE SEQUENCE [LARGE SCALE GENOMIC DNA]</scope>
    <source>
        <strain evidence="2 3">N2SHLJ1</strain>
    </source>
</reference>
<keyword evidence="3" id="KW-1185">Reference proteome</keyword>
<dbReference type="Gene3D" id="3.40.190.10">
    <property type="entry name" value="Periplasmic binding protein-like II"/>
    <property type="match status" value="2"/>
</dbReference>
<dbReference type="SUPFAM" id="SSF53850">
    <property type="entry name" value="Periplasmic binding protein-like II"/>
    <property type="match status" value="1"/>
</dbReference>
<evidence type="ECO:0000256" key="1">
    <source>
        <dbReference type="SAM" id="MobiDB-lite"/>
    </source>
</evidence>
<feature type="compositionally biased region" description="Polar residues" evidence="1">
    <location>
        <begin position="1"/>
        <end position="20"/>
    </location>
</feature>
<gene>
    <name evidence="2" type="ORF">EYB31_10875</name>
</gene>
<dbReference type="EMBL" id="SIRE01000007">
    <property type="protein sequence ID" value="TBL79412.1"/>
    <property type="molecule type" value="Genomic_DNA"/>
</dbReference>
<dbReference type="OrthoDB" id="2491264at2"/>
<evidence type="ECO:0000313" key="2">
    <source>
        <dbReference type="EMBL" id="TBL79412.1"/>
    </source>
</evidence>
<dbReference type="PANTHER" id="PTHR43649:SF12">
    <property type="entry name" value="DIACETYLCHITOBIOSE BINDING PROTEIN DASA"/>
    <property type="match status" value="1"/>
</dbReference>
<name>A0A4V6MSH5_9BACL</name>
<dbReference type="PANTHER" id="PTHR43649">
    <property type="entry name" value="ARABINOSE-BINDING PROTEIN-RELATED"/>
    <property type="match status" value="1"/>
</dbReference>
<sequence length="560" mass="62226">MMVSKCSQSLERTRVSNESQGPKKLKAARHTGGLRGRPKQWVAFAVMAALIGTTACSSASPGKEAAPKDAGAAAGASAEQAKPVKFTYTLPGKFVNWMKDMNWIPVLLKQTGAEVELVAGGDGDTYYKNADLKIGSGDFSDAGIVQLSQADVYGTKGAFLDLKPLIEKYGPNIKKFMDQHPDLTKLVTSSNGKIYALVPEYPKISNVTFYRDDLLKKAGITSEPKTIQEFTDVLRKLKEANKDNKNFFPFGGRDDFLRFQSAFGAGDSIDAGGKVHGIYNGGQGSDIKAPGFKKLIEWYARLYDEKLVDPEWISGLATEEAWQTKMLNGNLVFGNDFYTRPAWFLVNGGVKNDPNYSLKVLPPFLDEEGKQSKFPTVPNYRTDRAFVINAKSADKAPGIIKFLDYMYSEQGQTLVGWGVEGTTFKKNAGGKNEFTMSFDDESTKPLGTPSWTFFQDRLTFPIPVNNEAFYEWNHSLTKSYANDYFSKYAQTFPILKYSTEDQKERSNLVAKVNEAIKANLVKFVTGKRPLSEWDAFLKEMDGLGYNKIIEIDQKAYDAVK</sequence>